<dbReference type="InterPro" id="IPR029063">
    <property type="entry name" value="SAM-dependent_MTases_sf"/>
</dbReference>
<evidence type="ECO:0000256" key="3">
    <source>
        <dbReference type="ARBA" id="ARBA00004477"/>
    </source>
</evidence>
<evidence type="ECO:0000256" key="19">
    <source>
        <dbReference type="ARBA" id="ARBA00023128"/>
    </source>
</evidence>
<dbReference type="SUPFAM" id="SSF53335">
    <property type="entry name" value="S-adenosyl-L-methionine-dependent methyltransferases"/>
    <property type="match status" value="1"/>
</dbReference>
<keyword evidence="9" id="KW-0949">S-adenosyl-L-methionine</keyword>
<keyword evidence="7" id="KW-0489">Methyltransferase</keyword>
<evidence type="ECO:0000256" key="2">
    <source>
        <dbReference type="ARBA" id="ARBA00004304"/>
    </source>
</evidence>
<keyword evidence="14" id="KW-0256">Endoplasmic reticulum</keyword>
<accession>A0A553QRF6</accession>
<keyword evidence="13" id="KW-0833">Ubl conjugation pathway</keyword>
<feature type="transmembrane region" description="Helical" evidence="28">
    <location>
        <begin position="574"/>
        <end position="599"/>
    </location>
</feature>
<dbReference type="SMART" id="SM00744">
    <property type="entry name" value="RINGv"/>
    <property type="match status" value="1"/>
</dbReference>
<dbReference type="GO" id="GO:1904058">
    <property type="term" value="P:positive regulation of sensory perception of pain"/>
    <property type="evidence" value="ECO:0007669"/>
    <property type="project" value="UniProtKB-ARBA"/>
</dbReference>
<evidence type="ECO:0000256" key="25">
    <source>
        <dbReference type="ARBA" id="ARBA00082010"/>
    </source>
</evidence>
<dbReference type="Gene3D" id="3.30.40.10">
    <property type="entry name" value="Zinc/RING finger domain, C3HC4 (zinc finger)"/>
    <property type="match status" value="1"/>
</dbReference>
<dbReference type="GO" id="GO:0005789">
    <property type="term" value="C:endoplasmic reticulum membrane"/>
    <property type="evidence" value="ECO:0007669"/>
    <property type="project" value="UniProtKB-SubCell"/>
</dbReference>
<dbReference type="InterPro" id="IPR013083">
    <property type="entry name" value="Znf_RING/FYVE/PHD"/>
</dbReference>
<evidence type="ECO:0000256" key="28">
    <source>
        <dbReference type="SAM" id="Phobius"/>
    </source>
</evidence>
<dbReference type="FunFam" id="3.30.40.10:FF:000096">
    <property type="entry name" value="E3 ubiquitin-protein ligase MARCH6"/>
    <property type="match status" value="1"/>
</dbReference>
<evidence type="ECO:0000256" key="17">
    <source>
        <dbReference type="ARBA" id="ARBA00022989"/>
    </source>
</evidence>
<feature type="transmembrane region" description="Helical" evidence="28">
    <location>
        <begin position="985"/>
        <end position="1009"/>
    </location>
</feature>
<dbReference type="Gene3D" id="3.40.50.150">
    <property type="entry name" value="Vaccinia Virus protein VP39"/>
    <property type="match status" value="1"/>
</dbReference>
<evidence type="ECO:0000313" key="30">
    <source>
        <dbReference type="EMBL" id="TRY92348.1"/>
    </source>
</evidence>
<feature type="transmembrane region" description="Helical" evidence="28">
    <location>
        <begin position="652"/>
        <end position="674"/>
    </location>
</feature>
<dbReference type="AlphaFoldDB" id="A0A553QRF6"/>
<feature type="transmembrane region" description="Helical" evidence="28">
    <location>
        <begin position="847"/>
        <end position="871"/>
    </location>
</feature>
<comment type="caution">
    <text evidence="30">The sequence shown here is derived from an EMBL/GenBank/DDBJ whole genome shotgun (WGS) entry which is preliminary data.</text>
</comment>
<dbReference type="SUPFAM" id="SSF57850">
    <property type="entry name" value="RING/U-box"/>
    <property type="match status" value="1"/>
</dbReference>
<dbReference type="GO" id="GO:0031966">
    <property type="term" value="C:mitochondrial membrane"/>
    <property type="evidence" value="ECO:0007669"/>
    <property type="project" value="UniProtKB-SubCell"/>
</dbReference>
<evidence type="ECO:0000256" key="11">
    <source>
        <dbReference type="ARBA" id="ARBA00022723"/>
    </source>
</evidence>
<protein>
    <recommendedName>
        <fullName evidence="23">ATP synthase subunit C lysine N-methyltransferase</fullName>
        <ecNumber evidence="6">2.3.2.27</ecNumber>
    </recommendedName>
    <alternativeName>
        <fullName evidence="22">E3 ubiquitin-protein ligase MARCHF6</fullName>
    </alternativeName>
    <alternativeName>
        <fullName evidence="26">Membrane-associated RING finger protein 6</fullName>
    </alternativeName>
    <alternativeName>
        <fullName evidence="25">Membrane-associated RING-CH protein VI</fullName>
    </alternativeName>
    <alternativeName>
        <fullName evidence="24">Protein N-lysine methyltransferase FAM173B</fullName>
    </alternativeName>
</protein>
<evidence type="ECO:0000256" key="23">
    <source>
        <dbReference type="ARBA" id="ARBA00071036"/>
    </source>
</evidence>
<keyword evidence="12" id="KW-0863">Zinc-finger</keyword>
<evidence type="ECO:0000256" key="24">
    <source>
        <dbReference type="ARBA" id="ARBA00078098"/>
    </source>
</evidence>
<feature type="transmembrane region" description="Helical" evidence="28">
    <location>
        <begin position="805"/>
        <end position="827"/>
    </location>
</feature>
<keyword evidence="10 28" id="KW-0812">Transmembrane</keyword>
<evidence type="ECO:0000259" key="29">
    <source>
        <dbReference type="PROSITE" id="PS51292"/>
    </source>
</evidence>
<feature type="transmembrane region" description="Helical" evidence="28">
    <location>
        <begin position="694"/>
        <end position="712"/>
    </location>
</feature>
<keyword evidence="17 28" id="KW-1133">Transmembrane helix</keyword>
<evidence type="ECO:0000256" key="7">
    <source>
        <dbReference type="ARBA" id="ARBA00022603"/>
    </source>
</evidence>
<comment type="subcellular location">
    <subcellularLocation>
        <location evidence="3">Endoplasmic reticulum membrane</location>
        <topology evidence="3">Multi-pass membrane protein</topology>
    </subcellularLocation>
    <subcellularLocation>
        <location evidence="2">Mitochondrion membrane</location>
        <topology evidence="2">Single-pass membrane protein</topology>
    </subcellularLocation>
</comment>
<dbReference type="GO" id="GO:0036503">
    <property type="term" value="P:ERAD pathway"/>
    <property type="evidence" value="ECO:0007669"/>
    <property type="project" value="TreeGrafter"/>
</dbReference>
<feature type="non-terminal residue" evidence="30">
    <location>
        <position position="1052"/>
    </location>
</feature>
<keyword evidence="8" id="KW-0808">Transferase</keyword>
<keyword evidence="31" id="KW-1185">Reference proteome</keyword>
<keyword evidence="20 28" id="KW-0472">Membrane</keyword>
<dbReference type="PANTHER" id="PTHR13145">
    <property type="entry name" value="SSM4 PROTEIN"/>
    <property type="match status" value="1"/>
</dbReference>
<evidence type="ECO:0000256" key="21">
    <source>
        <dbReference type="ARBA" id="ARBA00064724"/>
    </source>
</evidence>
<dbReference type="GO" id="GO:0008270">
    <property type="term" value="F:zinc ion binding"/>
    <property type="evidence" value="ECO:0007669"/>
    <property type="project" value="UniProtKB-KW"/>
</dbReference>
<feature type="compositionally biased region" description="Low complexity" evidence="27">
    <location>
        <begin position="422"/>
        <end position="446"/>
    </location>
</feature>
<evidence type="ECO:0000256" key="6">
    <source>
        <dbReference type="ARBA" id="ARBA00012483"/>
    </source>
</evidence>
<evidence type="ECO:0000256" key="15">
    <source>
        <dbReference type="ARBA" id="ARBA00022833"/>
    </source>
</evidence>
<keyword evidence="15" id="KW-0862">Zinc</keyword>
<evidence type="ECO:0000256" key="26">
    <source>
        <dbReference type="ARBA" id="ARBA00083917"/>
    </source>
</evidence>
<comment type="subunit">
    <text evidence="21">Interacts with DIO2. Interacts with SQLE.</text>
</comment>
<evidence type="ECO:0000256" key="12">
    <source>
        <dbReference type="ARBA" id="ARBA00022771"/>
    </source>
</evidence>
<evidence type="ECO:0000256" key="9">
    <source>
        <dbReference type="ARBA" id="ARBA00022691"/>
    </source>
</evidence>
<evidence type="ECO:0000256" key="10">
    <source>
        <dbReference type="ARBA" id="ARBA00022692"/>
    </source>
</evidence>
<feature type="compositionally biased region" description="Pro residues" evidence="27">
    <location>
        <begin position="447"/>
        <end position="456"/>
    </location>
</feature>
<dbReference type="EC" id="2.3.2.27" evidence="6"/>
<comment type="similarity">
    <text evidence="5">Belongs to the ANT/ATPSC lysine N-methyltransferase family.</text>
</comment>
<feature type="transmembrane region" description="Helical" evidence="28">
    <location>
        <begin position="532"/>
        <end position="554"/>
    </location>
</feature>
<dbReference type="GO" id="GO:0032259">
    <property type="term" value="P:methylation"/>
    <property type="evidence" value="ECO:0007669"/>
    <property type="project" value="UniProtKB-KW"/>
</dbReference>
<feature type="region of interest" description="Disordered" evidence="27">
    <location>
        <begin position="422"/>
        <end position="498"/>
    </location>
</feature>
<evidence type="ECO:0000256" key="27">
    <source>
        <dbReference type="SAM" id="MobiDB-lite"/>
    </source>
</evidence>
<feature type="transmembrane region" description="Helical" evidence="28">
    <location>
        <begin position="892"/>
        <end position="915"/>
    </location>
</feature>
<feature type="domain" description="RING-CH-type" evidence="29">
    <location>
        <begin position="246"/>
        <end position="307"/>
    </location>
</feature>
<comment type="pathway">
    <text evidence="4">Protein modification; protein ubiquitination.</text>
</comment>
<dbReference type="PROSITE" id="PS51292">
    <property type="entry name" value="ZF_RING_CH"/>
    <property type="match status" value="1"/>
</dbReference>
<dbReference type="Pfam" id="PF23113">
    <property type="entry name" value="MARCHF6_C"/>
    <property type="match status" value="1"/>
</dbReference>
<sequence>MSDFGSDCSNVNPSSPVKYTLSKRLGIIATCVVGGSLVALYAVTGPFVAPALRKVCLPFVPATSTQIENVLSVLKSRSGSLVDIGSGDGRIVIAAAKRGFNAVGFELNPWLVWYSRYKAWREGVRPSTSFHISDLWKVSFSEYSNVVIFGVPQMMEQLEEKLQRELQHSARVIACRFPFPTWTPDGVTGEGIDTVWVYNAKNFKHHTRNAKDIDRKYLESTCECSVSWSVLCVDCKEDSASRFKMDTAEEADICRVCRSEGTQDKPLYHPCVCTGSIKFIHQECLVQWLKHSRKEYCELCKHRFAFTPNMPSRLPVQDIFAGLVTSIGTAIRYWFHYTLVAFAWLGVVPLTACRIYKCLFTGSVSSLLTLPLDMLSTENLLADCLQGCFVVTCTLCAFISLVWLREQIVHGGAPLWLEHNQQQPANAAGPPNEAPGQGNGGAENQPMPAPADPPAENPAAAEPPDLPADPAEEMELDNEDEEDGGAEDAADANNGAQDDMNWNALEWDRAAEELTWERMLGLDGSLVFLEHVFWVVSLNTLFILVFAFCPYHIGHFSVVGLGFEEYVRASHFEGLITTIVGYVLLAITLILCHGLAALVRFQRSRRLLGVCYIVVKVLRPGVLWFLRNLNDPDFNPVQEMIHLPIYRHLRRFILSVVVFGSIVLLMLWLPIRIIKHIFPSFLPYNVMLYSDAPVSELSLELLLLQVVLPALLEQGHTRQWLKGLVRAWTVTAGYLLDLHSYLLGDQEENENNANQQANNNNQQPRNNAIPVVGEGLHAAHQAILQQGGPVGFQPYHRPIKFPLRIILLILFMCVTLLMASLVCLTLPVFTGRWLMSFWTGSAKIHELYTAACGLYVCWLSIRAITVLLAWMPQGRRVILLKIQEWTLMIMKTLIVAVLLAGVIPLLLGLLFELVIVAPLRVPLDQTPLFYPWQDWALGVLHAKIIAAITLMGPQWWLKTVIEQVYANGIRNIDLHFIIRKLGAPVIAALLLSLCIPYVIAVGIVPLLGVTMEMQNLVQRRIYPFLLMVVVLMGILSFQIRQFKRLYEHIKND</sequence>
<dbReference type="Proteomes" id="UP000316079">
    <property type="component" value="Unassembled WGS sequence"/>
</dbReference>
<dbReference type="InterPro" id="IPR011016">
    <property type="entry name" value="Znf_RING-CH"/>
</dbReference>
<evidence type="ECO:0000256" key="13">
    <source>
        <dbReference type="ARBA" id="ARBA00022786"/>
    </source>
</evidence>
<evidence type="ECO:0000256" key="8">
    <source>
        <dbReference type="ARBA" id="ARBA00022679"/>
    </source>
</evidence>
<dbReference type="InterPro" id="IPR056521">
    <property type="entry name" value="MARCHF6-like_C"/>
</dbReference>
<evidence type="ECO:0000256" key="4">
    <source>
        <dbReference type="ARBA" id="ARBA00004906"/>
    </source>
</evidence>
<feature type="transmembrane region" description="Helical" evidence="28">
    <location>
        <begin position="25"/>
        <end position="44"/>
    </location>
</feature>
<evidence type="ECO:0000256" key="22">
    <source>
        <dbReference type="ARBA" id="ARBA00069012"/>
    </source>
</evidence>
<feature type="compositionally biased region" description="Acidic residues" evidence="27">
    <location>
        <begin position="470"/>
        <end position="490"/>
    </location>
</feature>
<evidence type="ECO:0000256" key="1">
    <source>
        <dbReference type="ARBA" id="ARBA00000900"/>
    </source>
</evidence>
<evidence type="ECO:0000256" key="14">
    <source>
        <dbReference type="ARBA" id="ARBA00022824"/>
    </source>
</evidence>
<dbReference type="Pfam" id="PF12906">
    <property type="entry name" value="RINGv"/>
    <property type="match status" value="1"/>
</dbReference>
<proteinExistence type="inferred from homology"/>
<dbReference type="GO" id="GO:1905706">
    <property type="term" value="P:regulation of mitochondrial ATP synthesis coupled proton transport"/>
    <property type="evidence" value="ECO:0007669"/>
    <property type="project" value="UniProtKB-ARBA"/>
</dbReference>
<gene>
    <name evidence="30" type="ORF">DNTS_013311</name>
</gene>
<evidence type="ECO:0000256" key="5">
    <source>
        <dbReference type="ARBA" id="ARBA00010633"/>
    </source>
</evidence>
<organism evidence="30 31">
    <name type="scientific">Danionella cerebrum</name>
    <dbReference type="NCBI Taxonomy" id="2873325"/>
    <lineage>
        <taxon>Eukaryota</taxon>
        <taxon>Metazoa</taxon>
        <taxon>Chordata</taxon>
        <taxon>Craniata</taxon>
        <taxon>Vertebrata</taxon>
        <taxon>Euteleostomi</taxon>
        <taxon>Actinopterygii</taxon>
        <taxon>Neopterygii</taxon>
        <taxon>Teleostei</taxon>
        <taxon>Ostariophysi</taxon>
        <taxon>Cypriniformes</taxon>
        <taxon>Danionidae</taxon>
        <taxon>Danioninae</taxon>
        <taxon>Danionella</taxon>
    </lineage>
</organism>
<dbReference type="OrthoDB" id="1108038at2759"/>
<dbReference type="FunFam" id="3.40.50.150:FF:000141">
    <property type="entry name" value="ATP synthase c subunit lysine N-methyltransferase"/>
    <property type="match status" value="1"/>
</dbReference>
<dbReference type="PANTHER" id="PTHR13145:SF0">
    <property type="entry name" value="E3 UBIQUITIN-PROTEIN LIGASE MARCHF6"/>
    <property type="match status" value="1"/>
</dbReference>
<keyword evidence="16" id="KW-0832">Ubl conjugation</keyword>
<reference evidence="30 31" key="1">
    <citation type="journal article" date="2019" name="Sci. Data">
        <title>Hybrid genome assembly and annotation of Danionella translucida.</title>
        <authorList>
            <person name="Kadobianskyi M."/>
            <person name="Schulze L."/>
            <person name="Schuelke M."/>
            <person name="Judkewitz B."/>
        </authorList>
    </citation>
    <scope>NUCLEOTIDE SEQUENCE [LARGE SCALE GENOMIC DNA]</scope>
    <source>
        <strain evidence="30 31">Bolton</strain>
    </source>
</reference>
<evidence type="ECO:0000313" key="31">
    <source>
        <dbReference type="Proteomes" id="UP000316079"/>
    </source>
</evidence>
<name>A0A553QRF6_9TELE</name>
<evidence type="ECO:0000256" key="18">
    <source>
        <dbReference type="ARBA" id="ARBA00022990"/>
    </source>
</evidence>
<dbReference type="CDD" id="cd16702">
    <property type="entry name" value="RING_CH-C4HC3_MARCH6"/>
    <property type="match status" value="1"/>
</dbReference>
<keyword evidence="11" id="KW-0479">Metal-binding</keyword>
<feature type="transmembrane region" description="Helical" evidence="28">
    <location>
        <begin position="1021"/>
        <end position="1039"/>
    </location>
</feature>
<comment type="catalytic activity">
    <reaction evidence="1">
        <text>S-ubiquitinyl-[E2 ubiquitin-conjugating enzyme]-L-cysteine + [acceptor protein]-L-lysine = [E2 ubiquitin-conjugating enzyme]-L-cysteine + N(6)-ubiquitinyl-[acceptor protein]-L-lysine.</text>
        <dbReference type="EC" id="2.3.2.27"/>
    </reaction>
</comment>
<feature type="transmembrane region" description="Helical" evidence="28">
    <location>
        <begin position="935"/>
        <end position="957"/>
    </location>
</feature>
<dbReference type="GO" id="GO:0016279">
    <property type="term" value="F:protein-lysine N-methyltransferase activity"/>
    <property type="evidence" value="ECO:0007669"/>
    <property type="project" value="UniProtKB-ARBA"/>
</dbReference>
<dbReference type="GO" id="GO:0061630">
    <property type="term" value="F:ubiquitin protein ligase activity"/>
    <property type="evidence" value="ECO:0007669"/>
    <property type="project" value="UniProtKB-EC"/>
</dbReference>
<evidence type="ECO:0000256" key="20">
    <source>
        <dbReference type="ARBA" id="ARBA00023136"/>
    </source>
</evidence>
<feature type="transmembrane region" description="Helical" evidence="28">
    <location>
        <begin position="380"/>
        <end position="404"/>
    </location>
</feature>
<keyword evidence="19" id="KW-0496">Mitochondrion</keyword>
<dbReference type="EMBL" id="SRMA01025634">
    <property type="protein sequence ID" value="TRY92348.1"/>
    <property type="molecule type" value="Genomic_DNA"/>
</dbReference>
<keyword evidence="18" id="KW-0007">Acetylation</keyword>
<evidence type="ECO:0000256" key="16">
    <source>
        <dbReference type="ARBA" id="ARBA00022843"/>
    </source>
</evidence>